<name>L0DVY6_THIND</name>
<protein>
    <submittedName>
        <fullName evidence="2">Uncharacterized protein</fullName>
    </submittedName>
</protein>
<gene>
    <name evidence="2" type="ordered locus">TVNIR_1470</name>
</gene>
<sequence length="121" mass="12873">MERRVPATPWLPESAASSLHPQPRLPVLYPKGQPRKLTAAVAPPPLLLTCGNPAQLRRPSHGTGSHGSLPANFVLRESAGKLSAGKRHADIEDAPAEHLSPAPARDWVHTHIVLDGMNVAG</sequence>
<dbReference type="AlphaFoldDB" id="L0DVY6"/>
<dbReference type="HOGENOM" id="CLU_2036995_0_0_6"/>
<keyword evidence="3" id="KW-1185">Reference proteome</keyword>
<organism evidence="2 3">
    <name type="scientific">Thioalkalivibrio nitratireducens (strain DSM 14787 / UNIQEM 213 / ALEN2)</name>
    <dbReference type="NCBI Taxonomy" id="1255043"/>
    <lineage>
        <taxon>Bacteria</taxon>
        <taxon>Pseudomonadati</taxon>
        <taxon>Pseudomonadota</taxon>
        <taxon>Gammaproteobacteria</taxon>
        <taxon>Chromatiales</taxon>
        <taxon>Ectothiorhodospiraceae</taxon>
        <taxon>Thioalkalivibrio</taxon>
    </lineage>
</organism>
<feature type="region of interest" description="Disordered" evidence="1">
    <location>
        <begin position="1"/>
        <end position="31"/>
    </location>
</feature>
<dbReference type="KEGG" id="tni:TVNIR_1470"/>
<dbReference type="Proteomes" id="UP000010809">
    <property type="component" value="Chromosome"/>
</dbReference>
<proteinExistence type="predicted"/>
<dbReference type="PATRIC" id="fig|1255043.3.peg.1489"/>
<dbReference type="STRING" id="1255043.TVNIR_1470"/>
<evidence type="ECO:0000313" key="3">
    <source>
        <dbReference type="Proteomes" id="UP000010809"/>
    </source>
</evidence>
<evidence type="ECO:0000256" key="1">
    <source>
        <dbReference type="SAM" id="MobiDB-lite"/>
    </source>
</evidence>
<evidence type="ECO:0000313" key="2">
    <source>
        <dbReference type="EMBL" id="AGA33140.1"/>
    </source>
</evidence>
<accession>L0DVY6</accession>
<reference evidence="2" key="1">
    <citation type="submission" date="2015-12" db="EMBL/GenBank/DDBJ databases">
        <authorList>
            <person name="Tikhonova T.V."/>
            <person name="Pavlov A.R."/>
            <person name="Beletsky A.V."/>
            <person name="Mardanov A.V."/>
            <person name="Sorokin D.Y."/>
            <person name="Ravin N.V."/>
            <person name="Popov V.O."/>
        </authorList>
    </citation>
    <scope>NUCLEOTIDE SEQUENCE</scope>
    <source>
        <strain evidence="2">DSM 14787</strain>
    </source>
</reference>
<dbReference type="EMBL" id="CP003989">
    <property type="protein sequence ID" value="AGA33140.1"/>
    <property type="molecule type" value="Genomic_DNA"/>
</dbReference>